<keyword evidence="1" id="KW-0233">DNA recombination</keyword>
<organism evidence="4 5">
    <name type="scientific">Shewanella submarina</name>
    <dbReference type="NCBI Taxonomy" id="2016376"/>
    <lineage>
        <taxon>Bacteria</taxon>
        <taxon>Pseudomonadati</taxon>
        <taxon>Pseudomonadota</taxon>
        <taxon>Gammaproteobacteria</taxon>
        <taxon>Alteromonadales</taxon>
        <taxon>Shewanellaceae</taxon>
        <taxon>Shewanella</taxon>
    </lineage>
</organism>
<dbReference type="PROSITE" id="PS51898">
    <property type="entry name" value="TYR_RECOMBINASE"/>
    <property type="match status" value="1"/>
</dbReference>
<evidence type="ECO:0000313" key="4">
    <source>
        <dbReference type="EMBL" id="MFC3139777.1"/>
    </source>
</evidence>
<keyword evidence="5" id="KW-1185">Reference proteome</keyword>
<feature type="domain" description="Tyr recombinase" evidence="3">
    <location>
        <begin position="11"/>
        <end position="95"/>
    </location>
</feature>
<evidence type="ECO:0000259" key="3">
    <source>
        <dbReference type="PROSITE" id="PS51898"/>
    </source>
</evidence>
<feature type="compositionally biased region" description="Basic and acidic residues" evidence="2">
    <location>
        <begin position="73"/>
        <end position="83"/>
    </location>
</feature>
<dbReference type="SUPFAM" id="SSF56349">
    <property type="entry name" value="DNA breaking-rejoining enzymes"/>
    <property type="match status" value="1"/>
</dbReference>
<feature type="region of interest" description="Disordered" evidence="2">
    <location>
        <begin position="73"/>
        <end position="95"/>
    </location>
</feature>
<sequence length="95" mass="10683">MVFSLATKQRRLPTVLTRNDLHQVISKLTGDAYKIVQLLYGSGLRISECLRIRLQDIDLERLSITVRDGKANKDRQTLKEGANKSRACSASADRP</sequence>
<accession>A0ABV7GJ89</accession>
<gene>
    <name evidence="4" type="ORF">ACFOE0_16550</name>
</gene>
<protein>
    <submittedName>
        <fullName evidence="4">Tyrosine-type recombinase/integrase</fullName>
    </submittedName>
</protein>
<dbReference type="Pfam" id="PF00589">
    <property type="entry name" value="Phage_integrase"/>
    <property type="match status" value="1"/>
</dbReference>
<name>A0ABV7GJ89_9GAMM</name>
<proteinExistence type="predicted"/>
<dbReference type="InterPro" id="IPR002104">
    <property type="entry name" value="Integrase_catalytic"/>
</dbReference>
<evidence type="ECO:0000256" key="1">
    <source>
        <dbReference type="ARBA" id="ARBA00023172"/>
    </source>
</evidence>
<reference evidence="5" key="1">
    <citation type="journal article" date="2019" name="Int. J. Syst. Evol. Microbiol.">
        <title>The Global Catalogue of Microorganisms (GCM) 10K type strain sequencing project: providing services to taxonomists for standard genome sequencing and annotation.</title>
        <authorList>
            <consortium name="The Broad Institute Genomics Platform"/>
            <consortium name="The Broad Institute Genome Sequencing Center for Infectious Disease"/>
            <person name="Wu L."/>
            <person name="Ma J."/>
        </authorList>
    </citation>
    <scope>NUCLEOTIDE SEQUENCE [LARGE SCALE GENOMIC DNA]</scope>
    <source>
        <strain evidence="5">KCTC 52277</strain>
    </source>
</reference>
<dbReference type="RefSeq" id="WP_346347860.1">
    <property type="nucleotide sequence ID" value="NZ_JBHRTD010000017.1"/>
</dbReference>
<evidence type="ECO:0000313" key="5">
    <source>
        <dbReference type="Proteomes" id="UP001595621"/>
    </source>
</evidence>
<dbReference type="Proteomes" id="UP001595621">
    <property type="component" value="Unassembled WGS sequence"/>
</dbReference>
<dbReference type="InterPro" id="IPR011010">
    <property type="entry name" value="DNA_brk_join_enz"/>
</dbReference>
<comment type="caution">
    <text evidence="4">The sequence shown here is derived from an EMBL/GenBank/DDBJ whole genome shotgun (WGS) entry which is preliminary data.</text>
</comment>
<dbReference type="EMBL" id="JBHRTD010000017">
    <property type="protein sequence ID" value="MFC3139777.1"/>
    <property type="molecule type" value="Genomic_DNA"/>
</dbReference>
<dbReference type="InterPro" id="IPR013762">
    <property type="entry name" value="Integrase-like_cat_sf"/>
</dbReference>
<evidence type="ECO:0000256" key="2">
    <source>
        <dbReference type="SAM" id="MobiDB-lite"/>
    </source>
</evidence>
<dbReference type="Gene3D" id="1.10.443.10">
    <property type="entry name" value="Intergrase catalytic core"/>
    <property type="match status" value="1"/>
</dbReference>